<sequence>MLQLAEVHAQRALTPPDGQAGAPPESLSEYVLSSDRVRRWSTKESILLLKLFLAGYRNNWPRYSRAFPGRSVEAIKCKFHNLKRAMSRSRSEIQGTQLMRLLEQAVRCEREQAAEIAHVDPDLERGALAGDESDAASTLTSLPMTPLGKASNPPFPPLTQVTNQYLPLGMGLLDVEARDTACGSSLPLEAEASTHLEPGDLSLTPSISTVDKQPSVFPTVDQAATYYRAGETLYGVPHYRPASIQLPFALAYPTTRFERQEQGLNQFDRVLAVCHYCGMAAEAPLVRVEGILGFGLQNKAGTSHTCSSCGVATTFTVSEQGTISWSVSLPANTELGVDVSASSEDRPGYFWYGPQLGVRQGQRGNRLHQTIRPAIPLAKMQQVPAPACTTSESPEKLSLCLSGLYDQDTDPATFPLAEHENCLFAFS</sequence>
<protein>
    <recommendedName>
        <fullName evidence="4">Myb-like domain-containing protein</fullName>
    </recommendedName>
</protein>
<dbReference type="EMBL" id="VDLU01000005">
    <property type="protein sequence ID" value="TNJ26302.1"/>
    <property type="molecule type" value="Genomic_DNA"/>
</dbReference>
<organism evidence="2 3">
    <name type="scientific">Giardia muris</name>
    <dbReference type="NCBI Taxonomy" id="5742"/>
    <lineage>
        <taxon>Eukaryota</taxon>
        <taxon>Metamonada</taxon>
        <taxon>Diplomonadida</taxon>
        <taxon>Hexamitidae</taxon>
        <taxon>Giardiinae</taxon>
        <taxon>Giardia</taxon>
    </lineage>
</organism>
<comment type="caution">
    <text evidence="2">The sequence shown here is derived from an EMBL/GenBank/DDBJ whole genome shotgun (WGS) entry which is preliminary data.</text>
</comment>
<reference evidence="2 3" key="1">
    <citation type="submission" date="2019-05" db="EMBL/GenBank/DDBJ databases">
        <title>The compact genome of Giardia muris reveals important steps in the evolution of intestinal protozoan parasites.</title>
        <authorList>
            <person name="Xu F."/>
            <person name="Jimenez-Gonzalez A."/>
            <person name="Einarsson E."/>
            <person name="Astvaldsson A."/>
            <person name="Peirasmaki D."/>
            <person name="Eckmann L."/>
            <person name="Andersson J.O."/>
            <person name="Svard S.G."/>
            <person name="Jerlstrom-Hultqvist J."/>
        </authorList>
    </citation>
    <scope>NUCLEOTIDE SEQUENCE [LARGE SCALE GENOMIC DNA]</scope>
    <source>
        <strain evidence="2 3">Roberts-Thomson</strain>
    </source>
</reference>
<name>A0A4Z1SKY8_GIAMU</name>
<keyword evidence="3" id="KW-1185">Reference proteome</keyword>
<proteinExistence type="predicted"/>
<evidence type="ECO:0008006" key="4">
    <source>
        <dbReference type="Google" id="ProtNLM"/>
    </source>
</evidence>
<feature type="region of interest" description="Disordered" evidence="1">
    <location>
        <begin position="132"/>
        <end position="158"/>
    </location>
</feature>
<accession>A0A4Z1SKY8</accession>
<dbReference type="InterPro" id="IPR009057">
    <property type="entry name" value="Homeodomain-like_sf"/>
</dbReference>
<evidence type="ECO:0000256" key="1">
    <source>
        <dbReference type="SAM" id="MobiDB-lite"/>
    </source>
</evidence>
<dbReference type="AlphaFoldDB" id="A0A4Z1SKY8"/>
<dbReference type="Proteomes" id="UP000315496">
    <property type="component" value="Chromosome 5"/>
</dbReference>
<gene>
    <name evidence="2" type="ORF">GMRT_13337</name>
</gene>
<dbReference type="VEuPathDB" id="GiardiaDB:GMRT_13337"/>
<evidence type="ECO:0000313" key="2">
    <source>
        <dbReference type="EMBL" id="TNJ26302.1"/>
    </source>
</evidence>
<evidence type="ECO:0000313" key="3">
    <source>
        <dbReference type="Proteomes" id="UP000315496"/>
    </source>
</evidence>
<dbReference type="SUPFAM" id="SSF46689">
    <property type="entry name" value="Homeodomain-like"/>
    <property type="match status" value="1"/>
</dbReference>